<sequence length="272" mass="31449">MGGGSSSAFKIYISVEYLSKAIYHTKREGKFMFEDFFRRERLHKPMMKITLVICTFLVLYIPEASRAKPSSDVRQEGDVDDGGSDNNNHDNHGHDNDGHDNHGHDNDGHDNDGHEKDGHLNDIQDNDGHNNKGHDKDGHRNSGRNDDGHDYNGHDNGRHYMDNDHEYYYSDYETNHNYNQDQVGYYPDYKFNDGHVNDNHRSDDYEHFPSQQDDHKRCGTDVQCYGQKCPGYAKKGDCQKSYLDCTEYHPDDSTSVRRYPCESPLIIYMAIL</sequence>
<evidence type="ECO:0000313" key="3">
    <source>
        <dbReference type="WBParaSite" id="nRc.2.0.1.t04930-RA"/>
    </source>
</evidence>
<evidence type="ECO:0000313" key="2">
    <source>
        <dbReference type="Proteomes" id="UP000887565"/>
    </source>
</evidence>
<keyword evidence="2" id="KW-1185">Reference proteome</keyword>
<evidence type="ECO:0000256" key="1">
    <source>
        <dbReference type="SAM" id="MobiDB-lite"/>
    </source>
</evidence>
<reference evidence="3" key="1">
    <citation type="submission" date="2022-11" db="UniProtKB">
        <authorList>
            <consortium name="WormBaseParasite"/>
        </authorList>
    </citation>
    <scope>IDENTIFICATION</scope>
</reference>
<accession>A0A915HU71</accession>
<feature type="region of interest" description="Disordered" evidence="1">
    <location>
        <begin position="66"/>
        <end position="159"/>
    </location>
</feature>
<feature type="compositionally biased region" description="Basic and acidic residues" evidence="1">
    <location>
        <begin position="66"/>
        <end position="77"/>
    </location>
</feature>
<dbReference type="OMA" id="YMDNDHE"/>
<dbReference type="WBParaSite" id="nRc.2.0.1.t04930-RA">
    <property type="protein sequence ID" value="nRc.2.0.1.t04930-RA"/>
    <property type="gene ID" value="nRc.2.0.1.g04930"/>
</dbReference>
<organism evidence="2 3">
    <name type="scientific">Romanomermis culicivorax</name>
    <name type="common">Nematode worm</name>
    <dbReference type="NCBI Taxonomy" id="13658"/>
    <lineage>
        <taxon>Eukaryota</taxon>
        <taxon>Metazoa</taxon>
        <taxon>Ecdysozoa</taxon>
        <taxon>Nematoda</taxon>
        <taxon>Enoplea</taxon>
        <taxon>Dorylaimia</taxon>
        <taxon>Mermithida</taxon>
        <taxon>Mermithoidea</taxon>
        <taxon>Mermithidae</taxon>
        <taxon>Romanomermis</taxon>
    </lineage>
</organism>
<protein>
    <submittedName>
        <fullName evidence="3">Uncharacterized protein</fullName>
    </submittedName>
</protein>
<feature type="compositionally biased region" description="Basic and acidic residues" evidence="1">
    <location>
        <begin position="87"/>
        <end position="159"/>
    </location>
</feature>
<dbReference type="Proteomes" id="UP000887565">
    <property type="component" value="Unplaced"/>
</dbReference>
<name>A0A915HU71_ROMCU</name>
<dbReference type="AlphaFoldDB" id="A0A915HU71"/>
<proteinExistence type="predicted"/>